<dbReference type="OrthoDB" id="9793307at2"/>
<evidence type="ECO:0008006" key="3">
    <source>
        <dbReference type="Google" id="ProtNLM"/>
    </source>
</evidence>
<accession>A0A3E1NZG8</accession>
<keyword evidence="2" id="KW-1185">Reference proteome</keyword>
<comment type="caution">
    <text evidence="1">The sequence shown here is derived from an EMBL/GenBank/DDBJ whole genome shotgun (WGS) entry which is preliminary data.</text>
</comment>
<dbReference type="RefSeq" id="WP_116855161.1">
    <property type="nucleotide sequence ID" value="NZ_QTJV01000007.1"/>
</dbReference>
<proteinExistence type="predicted"/>
<dbReference type="EMBL" id="QTJV01000007">
    <property type="protein sequence ID" value="RFM33313.1"/>
    <property type="molecule type" value="Genomic_DNA"/>
</dbReference>
<name>A0A3E1NZG8_9BACT</name>
<dbReference type="Proteomes" id="UP000261174">
    <property type="component" value="Unassembled WGS sequence"/>
</dbReference>
<gene>
    <name evidence="1" type="ORF">DXN04_20020</name>
</gene>
<evidence type="ECO:0000313" key="1">
    <source>
        <dbReference type="EMBL" id="RFM33313.1"/>
    </source>
</evidence>
<organism evidence="1 2">
    <name type="scientific">Chitinophaga silvisoli</name>
    <dbReference type="NCBI Taxonomy" id="2291814"/>
    <lineage>
        <taxon>Bacteria</taxon>
        <taxon>Pseudomonadati</taxon>
        <taxon>Bacteroidota</taxon>
        <taxon>Chitinophagia</taxon>
        <taxon>Chitinophagales</taxon>
        <taxon>Chitinophagaceae</taxon>
        <taxon>Chitinophaga</taxon>
    </lineage>
</organism>
<dbReference type="AlphaFoldDB" id="A0A3E1NZG8"/>
<sequence length="257" mass="29179">MASKTLGREELKEHFKNGKVPTETHFGYLIDSAINKQEDGFAKDEENGLLIKAMGTSSRLISFYRNTDDQAPFFMMEKDERSRPAMRMQAFTTETEEVKRDAQSFFLHMNGSMGLGAPCDENTKLQVNGFASMEGRIGNYMCGTIPADGKWHNILENLNNCQAMEVMARVGVVNTGRFAILHAIAVSTFGNGHNSINSTGAHYGFFWNKLRLRWKGSTHNYRLQLRTNSNYGKGVAIYYRITRLWDDESFLPAECYH</sequence>
<protein>
    <recommendedName>
        <fullName evidence="3">Adhesin</fullName>
    </recommendedName>
</protein>
<evidence type="ECO:0000313" key="2">
    <source>
        <dbReference type="Proteomes" id="UP000261174"/>
    </source>
</evidence>
<reference evidence="1 2" key="1">
    <citation type="submission" date="2018-08" db="EMBL/GenBank/DDBJ databases">
        <title>Chitinophaga sp. K20C18050901, a novel bacterium isolated from forest soil.</title>
        <authorList>
            <person name="Wang C."/>
        </authorList>
    </citation>
    <scope>NUCLEOTIDE SEQUENCE [LARGE SCALE GENOMIC DNA]</scope>
    <source>
        <strain evidence="1 2">K20C18050901</strain>
    </source>
</reference>